<accession>A0A2I8AM41</accession>
<evidence type="ECO:0000256" key="3">
    <source>
        <dbReference type="ARBA" id="ARBA00022692"/>
    </source>
</evidence>
<proteinExistence type="predicted"/>
<sequence length="326" mass="37017">MDHVFLQAKEKKELTNMEKKKFLDKVSSKFQNETIKAFLRHFQSAEMDLSSIAVAYYLILTVFPLIVIAANIFPYLNIDIRDLLQLMKQSLPNDIYQSARSVVINIFSKPAGGVLGVATFTGLWTMSKSLTSLQRAINKAYDASPHRDFLLGHLVGLLASIFILFLLAFVLIFSTFSKAAIQVMDNHYHLSDGLTSLFLTLIQPVTIIIILLGLMALYFLLPNIRIKKIRYIMPGALFTGFVMTFLSNLIGHYVVVNVEKMVDIKTFGSVMIFIIMLWFIFLARILILGAIFNATYQEIDQGKLEGRSSDIVSVFKRRFGKHKQQK</sequence>
<comment type="caution">
    <text evidence="6">The sequence shown here is derived from an EMBL/GenBank/DDBJ whole genome shotgun (WGS) entry which is preliminary data.</text>
</comment>
<dbReference type="EMBL" id="NSGR01000008">
    <property type="protein sequence ID" value="PCH12648.1"/>
    <property type="molecule type" value="Genomic_DNA"/>
</dbReference>
<keyword evidence="2" id="KW-1003">Cell membrane</keyword>
<dbReference type="GO" id="GO:0005886">
    <property type="term" value="C:plasma membrane"/>
    <property type="evidence" value="ECO:0007669"/>
    <property type="project" value="UniProtKB-SubCell"/>
</dbReference>
<comment type="subcellular location">
    <subcellularLocation>
        <location evidence="1">Cell membrane</location>
        <topology evidence="1">Multi-pass membrane protein</topology>
    </subcellularLocation>
</comment>
<evidence type="ECO:0000256" key="1">
    <source>
        <dbReference type="ARBA" id="ARBA00004651"/>
    </source>
</evidence>
<dbReference type="InterPro" id="IPR017039">
    <property type="entry name" value="Virul_fac_BrkB"/>
</dbReference>
<keyword evidence="4" id="KW-1133">Transmembrane helix</keyword>
<keyword evidence="5" id="KW-0472">Membrane</keyword>
<evidence type="ECO:0000313" key="6">
    <source>
        <dbReference type="EMBL" id="PCH12648.1"/>
    </source>
</evidence>
<protein>
    <submittedName>
        <fullName evidence="6">Ribonuclease BN-like family protein</fullName>
    </submittedName>
</protein>
<dbReference type="Pfam" id="PF03631">
    <property type="entry name" value="Virul_fac_BrkB"/>
    <property type="match status" value="1"/>
</dbReference>
<evidence type="ECO:0000256" key="4">
    <source>
        <dbReference type="ARBA" id="ARBA00022989"/>
    </source>
</evidence>
<dbReference type="Proteomes" id="UP000217465">
    <property type="component" value="Unassembled WGS sequence"/>
</dbReference>
<dbReference type="PIRSF" id="PIRSF035875">
    <property type="entry name" value="RNase_BN"/>
    <property type="match status" value="1"/>
</dbReference>
<name>A0A2I8AM41_9STRE</name>
<reference evidence="6 7" key="1">
    <citation type="submission" date="2016-06" db="EMBL/GenBank/DDBJ databases">
        <authorList>
            <person name="Haines A.N."/>
            <person name="Council K.R."/>
        </authorList>
    </citation>
    <scope>NUCLEOTIDE SEQUENCE [LARGE SCALE GENOMIC DNA]</scope>
    <source>
        <strain evidence="6 7">SP158-29</strain>
    </source>
</reference>
<evidence type="ECO:0000256" key="2">
    <source>
        <dbReference type="ARBA" id="ARBA00022475"/>
    </source>
</evidence>
<gene>
    <name evidence="6" type="ORF">A9Y57_01367</name>
</gene>
<dbReference type="PANTHER" id="PTHR30213:SF0">
    <property type="entry name" value="UPF0761 MEMBRANE PROTEIN YIHY"/>
    <property type="match status" value="1"/>
</dbReference>
<dbReference type="PANTHER" id="PTHR30213">
    <property type="entry name" value="INNER MEMBRANE PROTEIN YHJD"/>
    <property type="match status" value="1"/>
</dbReference>
<keyword evidence="3" id="KW-0812">Transmembrane</keyword>
<evidence type="ECO:0000313" key="7">
    <source>
        <dbReference type="Proteomes" id="UP000217465"/>
    </source>
</evidence>
<dbReference type="AlphaFoldDB" id="A0A2I8AM41"/>
<organism evidence="6 7">
    <name type="scientific">Streptococcus parauberis</name>
    <dbReference type="NCBI Taxonomy" id="1348"/>
    <lineage>
        <taxon>Bacteria</taxon>
        <taxon>Bacillati</taxon>
        <taxon>Bacillota</taxon>
        <taxon>Bacilli</taxon>
        <taxon>Lactobacillales</taxon>
        <taxon>Streptococcaceae</taxon>
        <taxon>Streptococcus</taxon>
    </lineage>
</organism>
<evidence type="ECO:0000256" key="5">
    <source>
        <dbReference type="ARBA" id="ARBA00023136"/>
    </source>
</evidence>